<dbReference type="InterPro" id="IPR016024">
    <property type="entry name" value="ARM-type_fold"/>
</dbReference>
<evidence type="ECO:0000313" key="4">
    <source>
        <dbReference type="Proteomes" id="UP000246004"/>
    </source>
</evidence>
<evidence type="ECO:0000313" key="1">
    <source>
        <dbReference type="EMBL" id="PAV07714.1"/>
    </source>
</evidence>
<gene>
    <name evidence="1" type="ORF">ASJ82_00845</name>
    <name evidence="2" type="ORF">MSCUN_01530</name>
</gene>
<protein>
    <submittedName>
        <fullName evidence="2">HEAT repeat protein</fullName>
    </submittedName>
</protein>
<dbReference type="OrthoDB" id="10495at2157"/>
<dbReference type="Pfam" id="PF13646">
    <property type="entry name" value="HEAT_2"/>
    <property type="match status" value="1"/>
</dbReference>
<dbReference type="Proteomes" id="UP000246004">
    <property type="component" value="Unassembled WGS sequence"/>
</dbReference>
<sequence length="201" mass="22630">MSKEEIQDAVLKLSDKDDFVKLEAENTIAMNMPESLDVLHEEVVKKEHPKGVKLPIISLLRQFNDPASIEIFAQLLHDQNKWVRRESSSALSEYGEKAHETLLKLADDPNWRARGGAIWALAKNADESMTDVFIKAANDERSFVRSGSVFGLGKIGTDETMAILQDLADNDESGYIQYNARAFINGTFDEDEEEPDEDKLE</sequence>
<reference evidence="1 3" key="2">
    <citation type="journal article" date="2017" name="BMC Genomics">
        <title>Genomic analysis of methanogenic archaea reveals a shift towards energy conservation.</title>
        <authorList>
            <person name="Gilmore S.P."/>
            <person name="Henske J.K."/>
            <person name="Sexton J.A."/>
            <person name="Solomon K.V."/>
            <person name="Seppala S."/>
            <person name="Yoo J.I."/>
            <person name="Huyett L.M."/>
            <person name="Pressman A."/>
            <person name="Cogan J.Z."/>
            <person name="Kivenson V."/>
            <person name="Peng X."/>
            <person name="Tan Y."/>
            <person name="Valentine D.L."/>
            <person name="O'Malley M.A."/>
        </authorList>
    </citation>
    <scope>NUCLEOTIDE SEQUENCE [LARGE SCALE GENOMIC DNA]</scope>
    <source>
        <strain evidence="1 3">1R-7</strain>
    </source>
</reference>
<dbReference type="Gene3D" id="1.25.10.10">
    <property type="entry name" value="Leucine-rich Repeat Variant"/>
    <property type="match status" value="1"/>
</dbReference>
<name>A0A2A2HEM4_9EURY</name>
<accession>A0A2A2HEM4</accession>
<organism evidence="1 3">
    <name type="scientific">Methanosphaera cuniculi</name>
    <dbReference type="NCBI Taxonomy" id="1077256"/>
    <lineage>
        <taxon>Archaea</taxon>
        <taxon>Methanobacteriati</taxon>
        <taxon>Methanobacteriota</taxon>
        <taxon>Methanomada group</taxon>
        <taxon>Methanobacteria</taxon>
        <taxon>Methanobacteriales</taxon>
        <taxon>Methanobacteriaceae</taxon>
        <taxon>Methanosphaera</taxon>
    </lineage>
</organism>
<dbReference type="AlphaFoldDB" id="A0A2A2HEM4"/>
<dbReference type="SUPFAM" id="SSF48371">
    <property type="entry name" value="ARM repeat"/>
    <property type="match status" value="1"/>
</dbReference>
<keyword evidence="3" id="KW-1185">Reference proteome</keyword>
<dbReference type="Proteomes" id="UP000217528">
    <property type="component" value="Unassembled WGS sequence"/>
</dbReference>
<comment type="caution">
    <text evidence="1">The sequence shown here is derived from an EMBL/GenBank/DDBJ whole genome shotgun (WGS) entry which is preliminary data.</text>
</comment>
<reference evidence="2 4" key="1">
    <citation type="submission" date="2016-04" db="EMBL/GenBank/DDBJ databases">
        <title>Genome sequence of Methanosphaera cuniculi DSM 4103.</title>
        <authorList>
            <person name="Poehlein A."/>
            <person name="Seedorf H."/>
            <person name="Daniel R."/>
        </authorList>
    </citation>
    <scope>NUCLEOTIDE SEQUENCE [LARGE SCALE GENOMIC DNA]</scope>
    <source>
        <strain evidence="2 4">DSM 4103</strain>
    </source>
</reference>
<dbReference type="InterPro" id="IPR011989">
    <property type="entry name" value="ARM-like"/>
</dbReference>
<evidence type="ECO:0000313" key="2">
    <source>
        <dbReference type="EMBL" id="PWL08944.1"/>
    </source>
</evidence>
<dbReference type="RefSeq" id="WP_095608342.1">
    <property type="nucleotide sequence ID" value="NZ_CAUHCB010000001.1"/>
</dbReference>
<dbReference type="EMBL" id="LMVN01000009">
    <property type="protein sequence ID" value="PAV07714.1"/>
    <property type="molecule type" value="Genomic_DNA"/>
</dbReference>
<dbReference type="EMBL" id="LWMS01000004">
    <property type="protein sequence ID" value="PWL08944.1"/>
    <property type="molecule type" value="Genomic_DNA"/>
</dbReference>
<proteinExistence type="predicted"/>
<evidence type="ECO:0000313" key="3">
    <source>
        <dbReference type="Proteomes" id="UP000217528"/>
    </source>
</evidence>